<dbReference type="EMBL" id="JACIED010000004">
    <property type="protein sequence ID" value="MBB4009336.1"/>
    <property type="molecule type" value="Genomic_DNA"/>
</dbReference>
<evidence type="ECO:0000256" key="1">
    <source>
        <dbReference type="SAM" id="MobiDB-lite"/>
    </source>
</evidence>
<reference evidence="3 6" key="2">
    <citation type="submission" date="2020-08" db="EMBL/GenBank/DDBJ databases">
        <title>Genomic Encyclopedia of Type Strains, Phase IV (KMG-IV): sequencing the most valuable type-strain genomes for metagenomic binning, comparative biology and taxonomic classification.</title>
        <authorList>
            <person name="Goeker M."/>
        </authorList>
    </citation>
    <scope>NUCLEOTIDE SEQUENCE [LARGE SCALE GENOMIC DNA]</scope>
    <source>
        <strain evidence="3 6">DSM 100021</strain>
    </source>
</reference>
<proteinExistence type="predicted"/>
<dbReference type="InterPro" id="IPR036869">
    <property type="entry name" value="J_dom_sf"/>
</dbReference>
<evidence type="ECO:0000313" key="3">
    <source>
        <dbReference type="EMBL" id="MBB4009336.1"/>
    </source>
</evidence>
<keyword evidence="5" id="KW-1185">Reference proteome</keyword>
<dbReference type="SUPFAM" id="SSF46565">
    <property type="entry name" value="Chaperone J-domain"/>
    <property type="match status" value="1"/>
</dbReference>
<keyword evidence="2" id="KW-1133">Transmembrane helix</keyword>
<feature type="transmembrane region" description="Helical" evidence="2">
    <location>
        <begin position="332"/>
        <end position="350"/>
    </location>
</feature>
<dbReference type="RefSeq" id="WP_075615725.1">
    <property type="nucleotide sequence ID" value="NZ_JACIED010000004.1"/>
</dbReference>
<evidence type="ECO:0000313" key="4">
    <source>
        <dbReference type="EMBL" id="OLP48408.1"/>
    </source>
</evidence>
<evidence type="ECO:0000313" key="5">
    <source>
        <dbReference type="Proteomes" id="UP000185598"/>
    </source>
</evidence>
<keyword evidence="2" id="KW-0472">Membrane</keyword>
<dbReference type="OrthoDB" id="8094857at2"/>
<dbReference type="STRING" id="887144.BJF91_00075"/>
<evidence type="ECO:0008006" key="7">
    <source>
        <dbReference type="Google" id="ProtNLM"/>
    </source>
</evidence>
<evidence type="ECO:0000313" key="6">
    <source>
        <dbReference type="Proteomes" id="UP000544107"/>
    </source>
</evidence>
<gene>
    <name evidence="4" type="ORF">BJF91_00075</name>
    <name evidence="3" type="ORF">GGQ71_003618</name>
</gene>
<dbReference type="CDD" id="cd06257">
    <property type="entry name" value="DnaJ"/>
    <property type="match status" value="1"/>
</dbReference>
<feature type="region of interest" description="Disordered" evidence="1">
    <location>
        <begin position="55"/>
        <end position="83"/>
    </location>
</feature>
<comment type="caution">
    <text evidence="4">The sequence shown here is derived from an EMBL/GenBank/DDBJ whole genome shotgun (WGS) entry which is preliminary data.</text>
</comment>
<reference evidence="4 5" key="1">
    <citation type="submission" date="2016-09" db="EMBL/GenBank/DDBJ databases">
        <title>Rhizobium oryziradicis sp. nov., isolated from the root of rice.</title>
        <authorList>
            <person name="Zhao J."/>
            <person name="Zhang X."/>
        </authorList>
    </citation>
    <scope>NUCLEOTIDE SEQUENCE [LARGE SCALE GENOMIC DNA]</scope>
    <source>
        <strain evidence="4 5">14971</strain>
    </source>
</reference>
<name>A0A1Q9A1F8_9HYPH</name>
<evidence type="ECO:0000256" key="2">
    <source>
        <dbReference type="SAM" id="Phobius"/>
    </source>
</evidence>
<dbReference type="Proteomes" id="UP000185598">
    <property type="component" value="Unassembled WGS sequence"/>
</dbReference>
<accession>A0A1Q9A1F8</accession>
<keyword evidence="2" id="KW-0812">Transmembrane</keyword>
<feature type="transmembrane region" description="Helical" evidence="2">
    <location>
        <begin position="306"/>
        <end position="326"/>
    </location>
</feature>
<sequence>MILNCWAILDINPTRDQREIKRAYAKKLKTCRPDDDPAGFQRLVEARDIALNLAASPNWPPATPEEEAAPDNHRIEGDAPASDALDGNKLKAELHLDMPPEGDEQILMSELLRSLDELIETRKDWIETNRLVWKAACWTALFNRAIPVSFERRKIFHGEIASRLQTFLPAAVARDSDQYEEFQNGEGVAAIVEVIEEECNFLWLESDFRQKAGDIGTRNYFFWLTVANSARKVTERRQVGRQAYSDPQTRLPIFMKDDLAALLDDKATAKFVERSFQNRKWSRSFSWISLLFPASHFFGAGIQAEAYAILLTTLLVTGAIVLLPNMPLYAEAFLGCLLIAARLYAGTAFFPSKVKSWTRHVGAADRKGLIIPSERHRFLEGRRHGSNLGHVMKAVEVVCIVVLLVQLAFLPGKFVGLQYRDTRADEIIRTHVLKVLETVASKRDTNTEDFLKFLEALDTARETLRAMPEGRSTKIDDIAIPQQFSITLKLAETAKSLRAFGQSDGNLLPGLERGPKLSLIAEQYRAANLEQRESIERTLLQWRAALTAVKDDPSLETAIWALMPPRNLANNILDPAESIKNHLILKFLDNSISAELRGSELHPQLVLNALKELLEIPNKEWLTAIDTSDRKQVLYIPDLSHVPKQALLPLNVALAEKIEAGYLPPAKPGTLNIWSTEAGNWIGLLNSIKTCLRLPLQDSADQSLNRLREKLQDSALSSHLTEPATWAAIGHSLEEIPDCQRAVGVTRLLSGKGQLGGAAISTVYEALRKALMARDFTTARELSVFIDTAEAKNTSGWSAGGGLINFALARERLASHDPFHAIAYLEDPNLASTFTHCQGVWALKGYALEMLNRKEDAISAFETDVMSSQACFPLIDKDLSKVAINNELARLKAQ</sequence>
<dbReference type="InterPro" id="IPR001623">
    <property type="entry name" value="DnaJ_domain"/>
</dbReference>
<protein>
    <recommendedName>
        <fullName evidence="7">J domain-containing protein</fullName>
    </recommendedName>
</protein>
<dbReference type="Proteomes" id="UP000544107">
    <property type="component" value="Unassembled WGS sequence"/>
</dbReference>
<dbReference type="EMBL" id="MKIN01000023">
    <property type="protein sequence ID" value="OLP48408.1"/>
    <property type="molecule type" value="Genomic_DNA"/>
</dbReference>
<dbReference type="AlphaFoldDB" id="A0A1Q9A1F8"/>
<organism evidence="4 5">
    <name type="scientific">Allorhizobium taibaishanense</name>
    <dbReference type="NCBI Taxonomy" id="887144"/>
    <lineage>
        <taxon>Bacteria</taxon>
        <taxon>Pseudomonadati</taxon>
        <taxon>Pseudomonadota</taxon>
        <taxon>Alphaproteobacteria</taxon>
        <taxon>Hyphomicrobiales</taxon>
        <taxon>Rhizobiaceae</taxon>
        <taxon>Rhizobium/Agrobacterium group</taxon>
        <taxon>Allorhizobium</taxon>
    </lineage>
</organism>